<feature type="compositionally biased region" description="Polar residues" evidence="5">
    <location>
        <begin position="12"/>
        <end position="24"/>
    </location>
</feature>
<evidence type="ECO:0000256" key="2">
    <source>
        <dbReference type="ARBA" id="ARBA00022737"/>
    </source>
</evidence>
<accession>A0A1B7NZU9</accession>
<feature type="repeat" description="WD" evidence="4">
    <location>
        <begin position="590"/>
        <end position="627"/>
    </location>
</feature>
<proteinExistence type="inferred from homology"/>
<gene>
    <name evidence="7" type="ORF">ACJ72_03354</name>
</gene>
<evidence type="ECO:0000313" key="7">
    <source>
        <dbReference type="EMBL" id="OAX82298.1"/>
    </source>
</evidence>
<comment type="caution">
    <text evidence="7">The sequence shown here is derived from an EMBL/GenBank/DDBJ whole genome shotgun (WGS) entry which is preliminary data.</text>
</comment>
<keyword evidence="8" id="KW-1185">Reference proteome</keyword>
<evidence type="ECO:0000256" key="5">
    <source>
        <dbReference type="SAM" id="MobiDB-lite"/>
    </source>
</evidence>
<dbReference type="InterPro" id="IPR020472">
    <property type="entry name" value="WD40_PAC1"/>
</dbReference>
<dbReference type="AlphaFoldDB" id="A0A1B7NZU9"/>
<dbReference type="GO" id="GO:0051015">
    <property type="term" value="F:actin filament binding"/>
    <property type="evidence" value="ECO:0007669"/>
    <property type="project" value="TreeGrafter"/>
</dbReference>
<dbReference type="SUPFAM" id="SSF50998">
    <property type="entry name" value="Quinoprotein alcohol dehydrogenase-like"/>
    <property type="match status" value="1"/>
</dbReference>
<dbReference type="EMBL" id="LGUA01000326">
    <property type="protein sequence ID" value="OAX82298.1"/>
    <property type="molecule type" value="Genomic_DNA"/>
</dbReference>
<keyword evidence="2" id="KW-0677">Repeat</keyword>
<dbReference type="PROSITE" id="PS50082">
    <property type="entry name" value="WD_REPEATS_2"/>
    <property type="match status" value="6"/>
</dbReference>
<feature type="repeat" description="WD" evidence="4">
    <location>
        <begin position="547"/>
        <end position="580"/>
    </location>
</feature>
<dbReference type="PANTHER" id="PTHR19856">
    <property type="entry name" value="WD-REPEATCONTAINING PROTEIN WDR1"/>
    <property type="match status" value="1"/>
</dbReference>
<dbReference type="PRINTS" id="PR00320">
    <property type="entry name" value="GPROTEINBRPT"/>
</dbReference>
<feature type="repeat" description="WD" evidence="4">
    <location>
        <begin position="243"/>
        <end position="284"/>
    </location>
</feature>
<feature type="region of interest" description="Disordered" evidence="5">
    <location>
        <begin position="50"/>
        <end position="88"/>
    </location>
</feature>
<evidence type="ECO:0000256" key="4">
    <source>
        <dbReference type="PROSITE-ProRule" id="PRU00221"/>
    </source>
</evidence>
<feature type="repeat" description="WD" evidence="4">
    <location>
        <begin position="336"/>
        <end position="379"/>
    </location>
</feature>
<protein>
    <recommendedName>
        <fullName evidence="6">Anaphase-promoting complex subunit 4-like WD40 domain-containing protein</fullName>
    </recommendedName>
</protein>
<name>A0A1B7NZU9_9EURO</name>
<dbReference type="PANTHER" id="PTHR19856:SF0">
    <property type="entry name" value="WD REPEAT-CONTAINING PROTEIN 1"/>
    <property type="match status" value="1"/>
</dbReference>
<dbReference type="Pfam" id="PF00400">
    <property type="entry name" value="WD40"/>
    <property type="match status" value="6"/>
</dbReference>
<dbReference type="GO" id="GO:0030864">
    <property type="term" value="C:cortical actin cytoskeleton"/>
    <property type="evidence" value="ECO:0007669"/>
    <property type="project" value="TreeGrafter"/>
</dbReference>
<sequence>MAIKNDIILAPSPSTTRGQPTQLSCDSKGERLAYAVRLTLNMRCPVEKPSPTNLFSSAPLTTPHSQDNTRTTKQKQQLRDSPSGYYVASGDESGTVRVWDCVGEGVTKGEYFIVSGRINDLAWDGDSQRIIAVGEGKQRFGHCFTADSGNSVGEITGHSQRVNCVAIRQQRPIRAATGGDDKSLVFYHGPPFKFNTSTGSNHVNYIYGLAFSPDGANLVSVGGDRRIWLYDGKTGESKTQIGAGEHTGSILGVSWSQDSRKFVTASADRTVKIWDVEHGKVVQNWKMGEEGSVSIPDQQVGVVWPAGRSDGLIISLSLSGNLNYLAEGSEKPTRVIQGHQKSITSVARFDIGDKETIWTGSVDGKLYNWDVAQGSAERVDGEGHPNYVNGLAPTGEGNGRIYSVGWDDTIRSVDVSTNTYTGSASKLASQPKNAAAAANNMVLVANSDGVEIFKDGAKVGDFASESTTVNAVAAHGSSAAIGCDDSSVRICNISSNTLVPLVEIKASRNPITALAFSPDGSLIAVGDSRGRVLVYKSADGSIVTDRWTAHTARITSLAWNSQGTHLASGSLDTSIFIWSLAFPGDWLQAPNAHKEGVNGVVWITDRTKIASIGSDAAVKLWQLEDLK</sequence>
<dbReference type="STRING" id="1658172.A0A1B7NZU9"/>
<dbReference type="InterPro" id="IPR001680">
    <property type="entry name" value="WD40_rpt"/>
</dbReference>
<organism evidence="7 8">
    <name type="scientific">Emergomyces africanus</name>
    <dbReference type="NCBI Taxonomy" id="1955775"/>
    <lineage>
        <taxon>Eukaryota</taxon>
        <taxon>Fungi</taxon>
        <taxon>Dikarya</taxon>
        <taxon>Ascomycota</taxon>
        <taxon>Pezizomycotina</taxon>
        <taxon>Eurotiomycetes</taxon>
        <taxon>Eurotiomycetidae</taxon>
        <taxon>Onygenales</taxon>
        <taxon>Ajellomycetaceae</taxon>
        <taxon>Emergomyces</taxon>
    </lineage>
</organism>
<comment type="similarity">
    <text evidence="3">Belongs to the WD repeat AIP1 family.</text>
</comment>
<feature type="domain" description="Anaphase-promoting complex subunit 4-like WD40" evidence="6">
    <location>
        <begin position="480"/>
        <end position="561"/>
    </location>
</feature>
<dbReference type="Pfam" id="PF12894">
    <property type="entry name" value="ANAPC4_WD40"/>
    <property type="match status" value="1"/>
</dbReference>
<reference evidence="7 8" key="1">
    <citation type="submission" date="2015-07" db="EMBL/GenBank/DDBJ databases">
        <title>Emmonsia species relationships and genome sequence.</title>
        <authorList>
            <person name="Cuomo C.A."/>
            <person name="Schwartz I.S."/>
            <person name="Kenyon C."/>
            <person name="de Hoog G.S."/>
            <person name="Govender N.P."/>
            <person name="Botha A."/>
            <person name="Moreno L."/>
            <person name="de Vries M."/>
            <person name="Munoz J.F."/>
            <person name="Stielow J.B."/>
        </authorList>
    </citation>
    <scope>NUCLEOTIDE SEQUENCE [LARGE SCALE GENOMIC DNA]</scope>
    <source>
        <strain evidence="7 8">CBS 136260</strain>
    </source>
</reference>
<dbReference type="Gene3D" id="2.130.10.10">
    <property type="entry name" value="YVTN repeat-like/Quinoprotein amine dehydrogenase"/>
    <property type="match status" value="2"/>
</dbReference>
<dbReference type="GO" id="GO:0030042">
    <property type="term" value="P:actin filament depolymerization"/>
    <property type="evidence" value="ECO:0007669"/>
    <property type="project" value="TreeGrafter"/>
</dbReference>
<feature type="compositionally biased region" description="Polar residues" evidence="5">
    <location>
        <begin position="50"/>
        <end position="75"/>
    </location>
</feature>
<dbReference type="OrthoDB" id="2306at2759"/>
<dbReference type="FunFam" id="2.130.10.10:FF:000167">
    <property type="entry name" value="Actin-interacting protein 1"/>
    <property type="match status" value="1"/>
</dbReference>
<evidence type="ECO:0000256" key="3">
    <source>
        <dbReference type="ARBA" id="ARBA00038366"/>
    </source>
</evidence>
<keyword evidence="1 4" id="KW-0853">WD repeat</keyword>
<feature type="repeat" description="WD" evidence="4">
    <location>
        <begin position="81"/>
        <end position="100"/>
    </location>
</feature>
<evidence type="ECO:0000313" key="8">
    <source>
        <dbReference type="Proteomes" id="UP000091918"/>
    </source>
</evidence>
<dbReference type="FunFam" id="2.130.10.10:FF:000102">
    <property type="entry name" value="Actin-interacting protein 1"/>
    <property type="match status" value="1"/>
</dbReference>
<feature type="repeat" description="WD" evidence="4">
    <location>
        <begin position="199"/>
        <end position="240"/>
    </location>
</feature>
<evidence type="ECO:0000256" key="1">
    <source>
        <dbReference type="ARBA" id="ARBA00022574"/>
    </source>
</evidence>
<dbReference type="Proteomes" id="UP000091918">
    <property type="component" value="Unassembled WGS sequence"/>
</dbReference>
<dbReference type="InterPro" id="IPR024977">
    <property type="entry name" value="Apc4-like_WD40_dom"/>
</dbReference>
<feature type="region of interest" description="Disordered" evidence="5">
    <location>
        <begin position="1"/>
        <end position="24"/>
    </location>
</feature>
<evidence type="ECO:0000259" key="6">
    <source>
        <dbReference type="Pfam" id="PF12894"/>
    </source>
</evidence>
<dbReference type="InterPro" id="IPR015943">
    <property type="entry name" value="WD40/YVTN_repeat-like_dom_sf"/>
</dbReference>
<dbReference type="InterPro" id="IPR011047">
    <property type="entry name" value="Quinoprotein_ADH-like_sf"/>
</dbReference>
<dbReference type="PROSITE" id="PS50294">
    <property type="entry name" value="WD_REPEATS_REGION"/>
    <property type="match status" value="3"/>
</dbReference>
<dbReference type="SMART" id="SM00320">
    <property type="entry name" value="WD40"/>
    <property type="match status" value="10"/>
</dbReference>